<evidence type="ECO:0000313" key="5">
    <source>
        <dbReference type="EMBL" id="KAJ1519019.1"/>
    </source>
</evidence>
<dbReference type="InterPro" id="IPR019819">
    <property type="entry name" value="Carboxylesterase_B_CS"/>
</dbReference>
<evidence type="ECO:0000256" key="2">
    <source>
        <dbReference type="ARBA" id="ARBA00022729"/>
    </source>
</evidence>
<dbReference type="SUPFAM" id="SSF53474">
    <property type="entry name" value="alpha/beta-Hydrolases"/>
    <property type="match status" value="1"/>
</dbReference>
<keyword evidence="6" id="KW-1185">Reference proteome</keyword>
<proteinExistence type="inferred from homology"/>
<dbReference type="AlphaFoldDB" id="A0AAV7X2N2"/>
<evidence type="ECO:0000256" key="3">
    <source>
        <dbReference type="ARBA" id="ARBA00023180"/>
    </source>
</evidence>
<accession>A0AAV7X2N2</accession>
<dbReference type="EMBL" id="JAPTSV010000795">
    <property type="protein sequence ID" value="KAJ1519019.1"/>
    <property type="molecule type" value="Genomic_DNA"/>
</dbReference>
<evidence type="ECO:0000256" key="1">
    <source>
        <dbReference type="ARBA" id="ARBA00005964"/>
    </source>
</evidence>
<dbReference type="PANTHER" id="PTHR43903">
    <property type="entry name" value="NEUROLIGIN"/>
    <property type="match status" value="1"/>
</dbReference>
<dbReference type="PROSITE" id="PS00941">
    <property type="entry name" value="CARBOXYLESTERASE_B_2"/>
    <property type="match status" value="1"/>
</dbReference>
<dbReference type="Gene3D" id="3.40.50.1820">
    <property type="entry name" value="alpha/beta hydrolase"/>
    <property type="match status" value="1"/>
</dbReference>
<evidence type="ECO:0000259" key="4">
    <source>
        <dbReference type="Pfam" id="PF00135"/>
    </source>
</evidence>
<dbReference type="InterPro" id="IPR051093">
    <property type="entry name" value="Neuroligin/BSAL"/>
</dbReference>
<dbReference type="InterPro" id="IPR029058">
    <property type="entry name" value="AB_hydrolase_fold"/>
</dbReference>
<gene>
    <name evidence="5" type="ORF">ONE63_011396</name>
</gene>
<keyword evidence="2" id="KW-0732">Signal</keyword>
<name>A0AAV7X2N2_9NEOP</name>
<feature type="domain" description="Carboxylesterase type B" evidence="4">
    <location>
        <begin position="14"/>
        <end position="129"/>
    </location>
</feature>
<organism evidence="5 6">
    <name type="scientific">Megalurothrips usitatus</name>
    <name type="common">bean blossom thrips</name>
    <dbReference type="NCBI Taxonomy" id="439358"/>
    <lineage>
        <taxon>Eukaryota</taxon>
        <taxon>Metazoa</taxon>
        <taxon>Ecdysozoa</taxon>
        <taxon>Arthropoda</taxon>
        <taxon>Hexapoda</taxon>
        <taxon>Insecta</taxon>
        <taxon>Pterygota</taxon>
        <taxon>Neoptera</taxon>
        <taxon>Paraneoptera</taxon>
        <taxon>Thysanoptera</taxon>
        <taxon>Terebrantia</taxon>
        <taxon>Thripoidea</taxon>
        <taxon>Thripidae</taxon>
        <taxon>Megalurothrips</taxon>
    </lineage>
</organism>
<evidence type="ECO:0000313" key="6">
    <source>
        <dbReference type="Proteomes" id="UP001075354"/>
    </source>
</evidence>
<comment type="similarity">
    <text evidence="1">Belongs to the type-B carboxylesterase/lipase family.</text>
</comment>
<keyword evidence="3" id="KW-0325">Glycoprotein</keyword>
<sequence>MGAGAGPGRRGGRHVVRVRDGLLRGRTLRTEDGTAMHAFLGVPYARPPVGELRFQAPQPPEPWAGVRDAGREGNICTQPGVKVKVQPRSWAFKDVKAFMATMPVMLSRAPKLLRQSEDCLYLNVFSPEVRDRLRHPRIPYLNVPCLASL</sequence>
<comment type="caution">
    <text evidence="5">The sequence shown here is derived from an EMBL/GenBank/DDBJ whole genome shotgun (WGS) entry which is preliminary data.</text>
</comment>
<dbReference type="Pfam" id="PF00135">
    <property type="entry name" value="COesterase"/>
    <property type="match status" value="1"/>
</dbReference>
<dbReference type="InterPro" id="IPR002018">
    <property type="entry name" value="CarbesteraseB"/>
</dbReference>
<protein>
    <recommendedName>
        <fullName evidence="4">Carboxylesterase type B domain-containing protein</fullName>
    </recommendedName>
</protein>
<reference evidence="5" key="1">
    <citation type="submission" date="2022-12" db="EMBL/GenBank/DDBJ databases">
        <title>Chromosome-level genome assembly of the bean flower thrips Megalurothrips usitatus.</title>
        <authorList>
            <person name="Ma L."/>
            <person name="Liu Q."/>
            <person name="Li H."/>
            <person name="Cai W."/>
        </authorList>
    </citation>
    <scope>NUCLEOTIDE SEQUENCE</scope>
    <source>
        <strain evidence="5">Cailab_2022a</strain>
    </source>
</reference>
<dbReference type="Proteomes" id="UP001075354">
    <property type="component" value="Unassembled WGS sequence"/>
</dbReference>